<dbReference type="RefSeq" id="WP_007542895.1">
    <property type="nucleotide sequence ID" value="NZ_JAARPY010000006.1"/>
</dbReference>
<dbReference type="InterPro" id="IPR000055">
    <property type="entry name" value="Restrct_endonuc_typeI_TRD"/>
</dbReference>
<evidence type="ECO:0000256" key="4">
    <source>
        <dbReference type="SAM" id="Coils"/>
    </source>
</evidence>
<evidence type="ECO:0000256" key="3">
    <source>
        <dbReference type="ARBA" id="ARBA00023125"/>
    </source>
</evidence>
<dbReference type="PANTHER" id="PTHR30408:SF12">
    <property type="entry name" value="TYPE I RESTRICTION ENZYME MJAVIII SPECIFICITY SUBUNIT"/>
    <property type="match status" value="1"/>
</dbReference>
<dbReference type="Gene3D" id="3.90.220.20">
    <property type="entry name" value="DNA methylase specificity domains"/>
    <property type="match status" value="1"/>
</dbReference>
<dbReference type="EMBL" id="JAARPY010000006">
    <property type="protein sequence ID" value="MBC1398744.1"/>
    <property type="molecule type" value="Genomic_DNA"/>
</dbReference>
<keyword evidence="3" id="KW-0238">DNA-binding</keyword>
<evidence type="ECO:0000259" key="5">
    <source>
        <dbReference type="Pfam" id="PF01420"/>
    </source>
</evidence>
<organism evidence="6 7">
    <name type="scientific">Listeria fleischmannii</name>
    <dbReference type="NCBI Taxonomy" id="1069827"/>
    <lineage>
        <taxon>Bacteria</taxon>
        <taxon>Bacillati</taxon>
        <taxon>Bacillota</taxon>
        <taxon>Bacilli</taxon>
        <taxon>Bacillales</taxon>
        <taxon>Listeriaceae</taxon>
        <taxon>Listeria</taxon>
    </lineage>
</organism>
<sequence>MTSKRVPEIRFEGFSGDWEERKLGSLVEQVIREVPKPSEPYFRMSVRSHAKGTFRQFVDNPEKVAMDKLFVVRKNDLVINITFAWEHAIAVVPDRDDGLLVSHRFPTYRADGKSDIEFLHYMVSKEEFRQQLELISPGGAGRNRVLNKNNFLKLKVIVPNLNKEQEQIGNFFKQLDYTISLHQRNLDNLKTKKKGLLQKMFPKEGEKVPELRFPGFTDNWERAYLDKLILSIPAKNYITTSKKTGKFIVIQQGDVPISGYADGKPFEKYDKVLIFGDHTLSLYKPTSQFFVSTDGVKLITSNVVDVSYLAVLLRRYMPKSQGYKRHFTILKSEVVFYTTNFEEQQKIGQFFKQLDDKIALEERELKLLQETKKAFLQKMFV</sequence>
<feature type="domain" description="Type I restriction modification DNA specificity" evidence="5">
    <location>
        <begin position="17"/>
        <end position="190"/>
    </location>
</feature>
<name>A0A841YEY6_9LIST</name>
<dbReference type="InterPro" id="IPR052021">
    <property type="entry name" value="Type-I_RS_S_subunit"/>
</dbReference>
<comment type="caution">
    <text evidence="6">The sequence shown here is derived from an EMBL/GenBank/DDBJ whole genome shotgun (WGS) entry which is preliminary data.</text>
</comment>
<dbReference type="GO" id="GO:0004519">
    <property type="term" value="F:endonuclease activity"/>
    <property type="evidence" value="ECO:0007669"/>
    <property type="project" value="UniProtKB-KW"/>
</dbReference>
<comment type="similarity">
    <text evidence="1">Belongs to the type-I restriction system S methylase family.</text>
</comment>
<keyword evidence="6" id="KW-0255">Endonuclease</keyword>
<keyword evidence="6" id="KW-0540">Nuclease</keyword>
<dbReference type="Pfam" id="PF01420">
    <property type="entry name" value="Methylase_S"/>
    <property type="match status" value="1"/>
</dbReference>
<reference evidence="6 7" key="1">
    <citation type="submission" date="2020-03" db="EMBL/GenBank/DDBJ databases">
        <title>Soil Listeria distribution.</title>
        <authorList>
            <person name="Liao J."/>
            <person name="Wiedmann M."/>
        </authorList>
    </citation>
    <scope>NUCLEOTIDE SEQUENCE [LARGE SCALE GENOMIC DNA]</scope>
    <source>
        <strain evidence="6 7">FSL L7-1645</strain>
    </source>
</reference>
<dbReference type="SUPFAM" id="SSF116734">
    <property type="entry name" value="DNA methylase specificity domain"/>
    <property type="match status" value="2"/>
</dbReference>
<keyword evidence="2" id="KW-0680">Restriction system</keyword>
<proteinExistence type="inferred from homology"/>
<dbReference type="GO" id="GO:0003677">
    <property type="term" value="F:DNA binding"/>
    <property type="evidence" value="ECO:0007669"/>
    <property type="project" value="UniProtKB-KW"/>
</dbReference>
<evidence type="ECO:0000256" key="2">
    <source>
        <dbReference type="ARBA" id="ARBA00022747"/>
    </source>
</evidence>
<evidence type="ECO:0000313" key="7">
    <source>
        <dbReference type="Proteomes" id="UP000571128"/>
    </source>
</evidence>
<evidence type="ECO:0000313" key="6">
    <source>
        <dbReference type="EMBL" id="MBC1398744.1"/>
    </source>
</evidence>
<dbReference type="PANTHER" id="PTHR30408">
    <property type="entry name" value="TYPE-1 RESTRICTION ENZYME ECOKI SPECIFICITY PROTEIN"/>
    <property type="match status" value="1"/>
</dbReference>
<dbReference type="Gene3D" id="1.10.287.1120">
    <property type="entry name" value="Bipartite methylase S protein"/>
    <property type="match status" value="1"/>
</dbReference>
<dbReference type="Proteomes" id="UP000571128">
    <property type="component" value="Unassembled WGS sequence"/>
</dbReference>
<accession>A0A841YEY6</accession>
<protein>
    <submittedName>
        <fullName evidence="6">Restriction endonuclease subunit S</fullName>
    </submittedName>
</protein>
<gene>
    <name evidence="6" type="ORF">HB844_07680</name>
</gene>
<keyword evidence="6" id="KW-0378">Hydrolase</keyword>
<dbReference type="GO" id="GO:0009307">
    <property type="term" value="P:DNA restriction-modification system"/>
    <property type="evidence" value="ECO:0007669"/>
    <property type="project" value="UniProtKB-KW"/>
</dbReference>
<dbReference type="AlphaFoldDB" id="A0A841YEY6"/>
<dbReference type="InterPro" id="IPR044946">
    <property type="entry name" value="Restrct_endonuc_typeI_TRD_sf"/>
</dbReference>
<evidence type="ECO:0000256" key="1">
    <source>
        <dbReference type="ARBA" id="ARBA00010923"/>
    </source>
</evidence>
<feature type="coiled-coil region" evidence="4">
    <location>
        <begin position="351"/>
        <end position="378"/>
    </location>
</feature>
<keyword evidence="4" id="KW-0175">Coiled coil</keyword>